<keyword evidence="4 11" id="KW-0732">Signal</keyword>
<reference evidence="15" key="2">
    <citation type="journal article" date="2020" name="Nat. Commun.">
        <title>Large-scale genome sequencing of mycorrhizal fungi provides insights into the early evolution of symbiotic traits.</title>
        <authorList>
            <person name="Miyauchi S."/>
            <person name="Kiss E."/>
            <person name="Kuo A."/>
            <person name="Drula E."/>
            <person name="Kohler A."/>
            <person name="Sanchez-Garcia M."/>
            <person name="Morin E."/>
            <person name="Andreopoulos B."/>
            <person name="Barry K.W."/>
            <person name="Bonito G."/>
            <person name="Buee M."/>
            <person name="Carver A."/>
            <person name="Chen C."/>
            <person name="Cichocki N."/>
            <person name="Clum A."/>
            <person name="Culley D."/>
            <person name="Crous P.W."/>
            <person name="Fauchery L."/>
            <person name="Girlanda M."/>
            <person name="Hayes R.D."/>
            <person name="Keri Z."/>
            <person name="LaButti K."/>
            <person name="Lipzen A."/>
            <person name="Lombard V."/>
            <person name="Magnuson J."/>
            <person name="Maillard F."/>
            <person name="Murat C."/>
            <person name="Nolan M."/>
            <person name="Ohm R.A."/>
            <person name="Pangilinan J."/>
            <person name="Pereira M.F."/>
            <person name="Perotto S."/>
            <person name="Peter M."/>
            <person name="Pfister S."/>
            <person name="Riley R."/>
            <person name="Sitrit Y."/>
            <person name="Stielow J.B."/>
            <person name="Szollosi G."/>
            <person name="Zifcakova L."/>
            <person name="Stursova M."/>
            <person name="Spatafora J.W."/>
            <person name="Tedersoo L."/>
            <person name="Vaario L.M."/>
            <person name="Yamada A."/>
            <person name="Yan M."/>
            <person name="Wang P."/>
            <person name="Xu J."/>
            <person name="Bruns T."/>
            <person name="Baldrian P."/>
            <person name="Vilgalys R."/>
            <person name="Dunand C."/>
            <person name="Henrissat B."/>
            <person name="Grigoriev I.V."/>
            <person name="Hibbett D."/>
            <person name="Nagy L.G."/>
            <person name="Martin F.M."/>
        </authorList>
    </citation>
    <scope>NUCLEOTIDE SEQUENCE</scope>
    <source>
        <strain evidence="15">Prilba</strain>
    </source>
</reference>
<proteinExistence type="inferred from homology"/>
<evidence type="ECO:0000256" key="9">
    <source>
        <dbReference type="ARBA" id="ARBA00042895"/>
    </source>
</evidence>
<dbReference type="InterPro" id="IPR013780">
    <property type="entry name" value="Glyco_hydro_b"/>
</dbReference>
<dbReference type="InterPro" id="IPR048395">
    <property type="entry name" value="Glyco_hydro_31_C"/>
</dbReference>
<dbReference type="Pfam" id="PF21365">
    <property type="entry name" value="Glyco_hydro_31_3rd"/>
    <property type="match status" value="1"/>
</dbReference>
<dbReference type="InterPro" id="IPR000322">
    <property type="entry name" value="Glyco_hydro_31_TIM"/>
</dbReference>
<evidence type="ECO:0000256" key="11">
    <source>
        <dbReference type="SAM" id="SignalP"/>
    </source>
</evidence>
<organism evidence="15 16">
    <name type="scientific">Russula ochroleuca</name>
    <dbReference type="NCBI Taxonomy" id="152965"/>
    <lineage>
        <taxon>Eukaryota</taxon>
        <taxon>Fungi</taxon>
        <taxon>Dikarya</taxon>
        <taxon>Basidiomycota</taxon>
        <taxon>Agaricomycotina</taxon>
        <taxon>Agaricomycetes</taxon>
        <taxon>Russulales</taxon>
        <taxon>Russulaceae</taxon>
        <taxon>Russula</taxon>
    </lineage>
</organism>
<dbReference type="Proteomes" id="UP000759537">
    <property type="component" value="Unassembled WGS sequence"/>
</dbReference>
<evidence type="ECO:0000256" key="3">
    <source>
        <dbReference type="ARBA" id="ARBA00007806"/>
    </source>
</evidence>
<dbReference type="GO" id="GO:0030246">
    <property type="term" value="F:carbohydrate binding"/>
    <property type="evidence" value="ECO:0007669"/>
    <property type="project" value="InterPro"/>
</dbReference>
<gene>
    <name evidence="15" type="ORF">DFH94DRAFT_723536</name>
</gene>
<comment type="similarity">
    <text evidence="3 10">Belongs to the glycosyl hydrolase 31 family.</text>
</comment>
<feature type="domain" description="Glycosyl hydrolase family 31 C-terminal" evidence="14">
    <location>
        <begin position="719"/>
        <end position="810"/>
    </location>
</feature>
<evidence type="ECO:0000256" key="5">
    <source>
        <dbReference type="ARBA" id="ARBA00022801"/>
    </source>
</evidence>
<keyword evidence="5 10" id="KW-0378">Hydrolase</keyword>
<dbReference type="InterPro" id="IPR017853">
    <property type="entry name" value="GH"/>
</dbReference>
<name>A0A9P5N175_9AGAM</name>
<dbReference type="PANTHER" id="PTHR22762:SF54">
    <property type="entry name" value="BCDNA.GH04962"/>
    <property type="match status" value="1"/>
</dbReference>
<dbReference type="EMBL" id="WHVB01000004">
    <property type="protein sequence ID" value="KAF8483689.1"/>
    <property type="molecule type" value="Genomic_DNA"/>
</dbReference>
<dbReference type="Pfam" id="PF01055">
    <property type="entry name" value="Glyco_hydro_31_2nd"/>
    <property type="match status" value="1"/>
</dbReference>
<keyword evidence="7" id="KW-0325">Glycoprotein</keyword>
<protein>
    <recommendedName>
        <fullName evidence="9">Glucosidase II subunit alpha</fullName>
    </recommendedName>
</protein>
<evidence type="ECO:0000259" key="14">
    <source>
        <dbReference type="Pfam" id="PF21365"/>
    </source>
</evidence>
<evidence type="ECO:0000256" key="8">
    <source>
        <dbReference type="ARBA" id="ARBA00023295"/>
    </source>
</evidence>
<dbReference type="CDD" id="cd14752">
    <property type="entry name" value="GH31_N"/>
    <property type="match status" value="1"/>
</dbReference>
<keyword evidence="8 10" id="KW-0326">Glycosidase</keyword>
<feature type="domain" description="Glycoside hydrolase family 31 TIM barrel" evidence="12">
    <location>
        <begin position="378"/>
        <end position="711"/>
    </location>
</feature>
<keyword evidence="16" id="KW-1185">Reference proteome</keyword>
<dbReference type="SUPFAM" id="SSF51011">
    <property type="entry name" value="Glycosyl hydrolase domain"/>
    <property type="match status" value="1"/>
</dbReference>
<dbReference type="Gene3D" id="3.20.20.80">
    <property type="entry name" value="Glycosidases"/>
    <property type="match status" value="2"/>
</dbReference>
<dbReference type="CDD" id="cd06603">
    <property type="entry name" value="GH31_GANC_GANAB_alpha"/>
    <property type="match status" value="1"/>
</dbReference>
<reference evidence="15" key="1">
    <citation type="submission" date="2019-10" db="EMBL/GenBank/DDBJ databases">
        <authorList>
            <consortium name="DOE Joint Genome Institute"/>
            <person name="Kuo A."/>
            <person name="Miyauchi S."/>
            <person name="Kiss E."/>
            <person name="Drula E."/>
            <person name="Kohler A."/>
            <person name="Sanchez-Garcia M."/>
            <person name="Andreopoulos B."/>
            <person name="Barry K.W."/>
            <person name="Bonito G."/>
            <person name="Buee M."/>
            <person name="Carver A."/>
            <person name="Chen C."/>
            <person name="Cichocki N."/>
            <person name="Clum A."/>
            <person name="Culley D."/>
            <person name="Crous P.W."/>
            <person name="Fauchery L."/>
            <person name="Girlanda M."/>
            <person name="Hayes R."/>
            <person name="Keri Z."/>
            <person name="LaButti K."/>
            <person name="Lipzen A."/>
            <person name="Lombard V."/>
            <person name="Magnuson J."/>
            <person name="Maillard F."/>
            <person name="Morin E."/>
            <person name="Murat C."/>
            <person name="Nolan M."/>
            <person name="Ohm R."/>
            <person name="Pangilinan J."/>
            <person name="Pereira M."/>
            <person name="Perotto S."/>
            <person name="Peter M."/>
            <person name="Riley R."/>
            <person name="Sitrit Y."/>
            <person name="Stielow B."/>
            <person name="Szollosi G."/>
            <person name="Zifcakova L."/>
            <person name="Stursova M."/>
            <person name="Spatafora J.W."/>
            <person name="Tedersoo L."/>
            <person name="Vaario L.-M."/>
            <person name="Yamada A."/>
            <person name="Yan M."/>
            <person name="Wang P."/>
            <person name="Xu J."/>
            <person name="Bruns T."/>
            <person name="Baldrian P."/>
            <person name="Vilgalys R."/>
            <person name="Henrissat B."/>
            <person name="Grigoriev I.V."/>
            <person name="Hibbett D."/>
            <person name="Nagy L.G."/>
            <person name="Martin F.M."/>
        </authorList>
    </citation>
    <scope>NUCLEOTIDE SEQUENCE</scope>
    <source>
        <strain evidence="15">Prilba</strain>
    </source>
</reference>
<dbReference type="Gene3D" id="2.60.40.1760">
    <property type="entry name" value="glycosyl hydrolase (family 31)"/>
    <property type="match status" value="1"/>
</dbReference>
<comment type="subcellular location">
    <subcellularLocation>
        <location evidence="1">Endoplasmic reticulum</location>
    </subcellularLocation>
</comment>
<dbReference type="Pfam" id="PF13802">
    <property type="entry name" value="Gal_mutarotas_2"/>
    <property type="match status" value="1"/>
</dbReference>
<dbReference type="Gene3D" id="2.60.40.1180">
    <property type="entry name" value="Golgi alpha-mannosidase II"/>
    <property type="match status" value="2"/>
</dbReference>
<evidence type="ECO:0000256" key="10">
    <source>
        <dbReference type="RuleBase" id="RU361185"/>
    </source>
</evidence>
<evidence type="ECO:0000259" key="13">
    <source>
        <dbReference type="Pfam" id="PF13802"/>
    </source>
</evidence>
<dbReference type="InterPro" id="IPR025887">
    <property type="entry name" value="Glyco_hydro_31_N_dom"/>
</dbReference>
<feature type="chain" id="PRO_5040490784" description="Glucosidase II subunit alpha" evidence="11">
    <location>
        <begin position="24"/>
        <end position="981"/>
    </location>
</feature>
<dbReference type="PANTHER" id="PTHR22762">
    <property type="entry name" value="ALPHA-GLUCOSIDASE"/>
    <property type="match status" value="1"/>
</dbReference>
<dbReference type="InterPro" id="IPR011013">
    <property type="entry name" value="Gal_mutarotase_sf_dom"/>
</dbReference>
<dbReference type="OrthoDB" id="3237269at2759"/>
<dbReference type="AlphaFoldDB" id="A0A9P5N175"/>
<comment type="caution">
    <text evidence="15">The sequence shown here is derived from an EMBL/GenBank/DDBJ whole genome shotgun (WGS) entry which is preliminary data.</text>
</comment>
<sequence>MKVPLAALSASLLLLVSTPVAVAFKASDFKTCSQSGFCRRGRDFATRAKDNVNTWRSPYSVDAQSISLASGRALLTAAVNSALYPDIKFSLEVHVHEDGVVRVRMDEVGGLKKRYDEAAKWALAVEPSISAHTQWKVGASSARAIIEPKTKPGHEVVVEFKPLRVVLNKNGREQVVVNGRGLLHMEHYRNKTVEEPKVESPEEGAETQAQEVLKVNPNAWFEGDSEDAYWEESFGSWSDSKPKGPESLSLDIDFPHHGHVYGIPQHATSLDLPTTTGEDPFFSDPYRFYNADVFEYLASGTTSLYGSIPVMHAHSADSTVAIFNAVGSETWIDVAHPTAKSTGTHWISESGILDLFILPGPSPTEIFGQYSGLTGAAPLPAHWALGYHQCRWNYVSSDDVRGVQKRFDEEDMPFDVLWLDIEYSKDHQYMIWDKKNFPDPVEMTKDVAALGRKMVIIVDPHLKRADDYPVYKQAQELGVLVKQTNGNDDYEGWCWPGSSSWVDFFNPVSWDFWKSLFKTTKGSSWSWTESTEDIHIWNDMNEPSVFNGPEITMPKDLIHYGGWEHRDIHNINGMFLPRITSEGLIARGETPKRPFVLTRSFFAGSQRYGAMWTGDNLGTWEHMAVGIKMVLSNGIAGMSFAGSDVGGFFGNPQPDMLVRWYWVGAFSPFFRAHAHLDSKRREPYLLDEPHKSTVRNILRLRYSLLPVWYTAFRETSVTGLPLLRPHYVMFPQDETGFTIDDQFFVGNSGLLVKPITRPGVTEETIYLPEDNVYYDYFTYRIYRGSPKGRNVTVPADLHQLPLLVRGGSIIPTRDRPRRASSHMHRDPFTLRIALDGSLKARGEIYLDDGVTYSYREGHLTWRGLAIDKISRGSELRLLNTDLAAATPYSAAEGTAVTEFRPENPFQTGIASVRVERVIVLGLPGKPKRIVVEGGRELEWEYAPGAGAARKRGDSDGGDASVLTIKDPGLAVATDWAILITM</sequence>
<dbReference type="GO" id="GO:0090599">
    <property type="term" value="F:alpha-glucosidase activity"/>
    <property type="evidence" value="ECO:0007669"/>
    <property type="project" value="TreeGrafter"/>
</dbReference>
<evidence type="ECO:0000256" key="6">
    <source>
        <dbReference type="ARBA" id="ARBA00022824"/>
    </source>
</evidence>
<dbReference type="GO" id="GO:0017177">
    <property type="term" value="C:glucosidase II complex"/>
    <property type="evidence" value="ECO:0007669"/>
    <property type="project" value="TreeGrafter"/>
</dbReference>
<evidence type="ECO:0000256" key="2">
    <source>
        <dbReference type="ARBA" id="ARBA00004833"/>
    </source>
</evidence>
<dbReference type="SUPFAM" id="SSF51445">
    <property type="entry name" value="(Trans)glycosidases"/>
    <property type="match status" value="1"/>
</dbReference>
<accession>A0A9P5N175</accession>
<keyword evidence="6" id="KW-0256">Endoplasmic reticulum</keyword>
<dbReference type="GO" id="GO:0006491">
    <property type="term" value="P:N-glycan processing"/>
    <property type="evidence" value="ECO:0007669"/>
    <property type="project" value="TreeGrafter"/>
</dbReference>
<dbReference type="GO" id="GO:0005975">
    <property type="term" value="P:carbohydrate metabolic process"/>
    <property type="evidence" value="ECO:0007669"/>
    <property type="project" value="InterPro"/>
</dbReference>
<comment type="pathway">
    <text evidence="2">Glycan metabolism; N-glycan metabolism.</text>
</comment>
<feature type="signal peptide" evidence="11">
    <location>
        <begin position="1"/>
        <end position="23"/>
    </location>
</feature>
<evidence type="ECO:0000259" key="12">
    <source>
        <dbReference type="Pfam" id="PF01055"/>
    </source>
</evidence>
<evidence type="ECO:0000256" key="7">
    <source>
        <dbReference type="ARBA" id="ARBA00023180"/>
    </source>
</evidence>
<evidence type="ECO:0000313" key="15">
    <source>
        <dbReference type="EMBL" id="KAF8483689.1"/>
    </source>
</evidence>
<feature type="domain" description="Glycoside hydrolase family 31 N-terminal" evidence="13">
    <location>
        <begin position="91"/>
        <end position="333"/>
    </location>
</feature>
<evidence type="ECO:0000256" key="1">
    <source>
        <dbReference type="ARBA" id="ARBA00004240"/>
    </source>
</evidence>
<evidence type="ECO:0000256" key="4">
    <source>
        <dbReference type="ARBA" id="ARBA00022729"/>
    </source>
</evidence>
<evidence type="ECO:0000313" key="16">
    <source>
        <dbReference type="Proteomes" id="UP000759537"/>
    </source>
</evidence>
<dbReference type="SUPFAM" id="SSF74650">
    <property type="entry name" value="Galactose mutarotase-like"/>
    <property type="match status" value="1"/>
</dbReference>